<feature type="chain" id="PRO_5013545529" description="Calcineurin-like phosphoesterase domain-containing protein" evidence="3">
    <location>
        <begin position="23"/>
        <end position="423"/>
    </location>
</feature>
<dbReference type="PANTHER" id="PTHR10161:SF14">
    <property type="entry name" value="TARTRATE-RESISTANT ACID PHOSPHATASE TYPE 5"/>
    <property type="match status" value="1"/>
</dbReference>
<evidence type="ECO:0000259" key="4">
    <source>
        <dbReference type="Pfam" id="PF00149"/>
    </source>
</evidence>
<dbReference type="InterPro" id="IPR004843">
    <property type="entry name" value="Calcineurin-like_PHP"/>
</dbReference>
<feature type="domain" description="Calcineurin-like phosphoesterase" evidence="4">
    <location>
        <begin position="112"/>
        <end position="318"/>
    </location>
</feature>
<protein>
    <recommendedName>
        <fullName evidence="4">Calcineurin-like phosphoesterase domain-containing protein</fullName>
    </recommendedName>
</protein>
<dbReference type="RefSeq" id="WP_099470917.1">
    <property type="nucleotide sequence ID" value="NZ_CP041025.1"/>
</dbReference>
<dbReference type="InterPro" id="IPR051558">
    <property type="entry name" value="Metallophosphoesterase_PAP"/>
</dbReference>
<dbReference type="InterPro" id="IPR029052">
    <property type="entry name" value="Metallo-depent_PP-like"/>
</dbReference>
<dbReference type="GO" id="GO:0016787">
    <property type="term" value="F:hydrolase activity"/>
    <property type="evidence" value="ECO:0007669"/>
    <property type="project" value="UniProtKB-KW"/>
</dbReference>
<reference evidence="5 6" key="1">
    <citation type="submission" date="2017-10" db="EMBL/GenBank/DDBJ databases">
        <title>Frigbacter circumglobatus gen. nov. sp. nov., isolated from sediment cultured in situ.</title>
        <authorList>
            <person name="Zhao Z."/>
        </authorList>
    </citation>
    <scope>NUCLEOTIDE SEQUENCE [LARGE SCALE GENOMIC DNA]</scope>
    <source>
        <strain evidence="5 6">ZYL</strain>
    </source>
</reference>
<feature type="signal peptide" evidence="3">
    <location>
        <begin position="1"/>
        <end position="22"/>
    </location>
</feature>
<keyword evidence="1 3" id="KW-0732">Signal</keyword>
<gene>
    <name evidence="5" type="ORF">CRD36_01265</name>
</gene>
<dbReference type="OrthoDB" id="9809781at2"/>
<evidence type="ECO:0000256" key="1">
    <source>
        <dbReference type="ARBA" id="ARBA00022729"/>
    </source>
</evidence>
<sequence length="423" mass="46920">MKTIFKAITVGAALMTTVTACAVAQDDTIEFLAFGDSGYHLEYQKAKVHKNPVKTKEAYIAGFTEKYAEKNFPLDRLPPPPLEYSAAMGGYVMESGMTAVASGMKQYCTVEKCNFAVMLGDNIYPDGATLGTDGKDDATRFQDMFVEPFGDLGAAVKDFAIYVALGNHDWHTSREGALAQVDFMEKTRPFYMDGLFYTVKPPAGKGDVELFIVDTEVLLSSTTVYDARLDENGHPVSHTEVDDRDPWTVPATEAERNMAAWLEQSLKNSTAKWKFVIAHHPIWASAGSKFEQGKALAKLILPSMCKYADGYFVGHEHTLEVHTDNCQTALGTVAELPLPQILSGAASKQRPINPNFKAYQDKNNPQNEALWVQDMIYGFSHITLQGDMMTVKMMTTPNDGSYAPVEAFRHTFKRRSHLMSDKK</sequence>
<keyword evidence="2" id="KW-0378">Hydrolase</keyword>
<dbReference type="AlphaFoldDB" id="A0A2G4YWB4"/>
<proteinExistence type="predicted"/>
<dbReference type="Pfam" id="PF00149">
    <property type="entry name" value="Metallophos"/>
    <property type="match status" value="1"/>
</dbReference>
<evidence type="ECO:0000313" key="6">
    <source>
        <dbReference type="Proteomes" id="UP000229730"/>
    </source>
</evidence>
<dbReference type="PROSITE" id="PS51257">
    <property type="entry name" value="PROKAR_LIPOPROTEIN"/>
    <property type="match status" value="1"/>
</dbReference>
<organism evidence="5 6">
    <name type="scientific">Paremcibacter congregatus</name>
    <dbReference type="NCBI Taxonomy" id="2043170"/>
    <lineage>
        <taxon>Bacteria</taxon>
        <taxon>Pseudomonadati</taxon>
        <taxon>Pseudomonadota</taxon>
        <taxon>Alphaproteobacteria</taxon>
        <taxon>Emcibacterales</taxon>
        <taxon>Emcibacteraceae</taxon>
        <taxon>Paremcibacter</taxon>
    </lineage>
</organism>
<dbReference type="InParanoid" id="A0A2G4YWB4"/>
<dbReference type="Proteomes" id="UP000229730">
    <property type="component" value="Unassembled WGS sequence"/>
</dbReference>
<dbReference type="EMBL" id="PDEM01000007">
    <property type="protein sequence ID" value="PHZ86540.1"/>
    <property type="molecule type" value="Genomic_DNA"/>
</dbReference>
<evidence type="ECO:0000256" key="2">
    <source>
        <dbReference type="ARBA" id="ARBA00022801"/>
    </source>
</evidence>
<dbReference type="Gene3D" id="3.60.21.10">
    <property type="match status" value="1"/>
</dbReference>
<keyword evidence="6" id="KW-1185">Reference proteome</keyword>
<name>A0A2G4YWB4_9PROT</name>
<comment type="caution">
    <text evidence="5">The sequence shown here is derived from an EMBL/GenBank/DDBJ whole genome shotgun (WGS) entry which is preliminary data.</text>
</comment>
<dbReference type="SUPFAM" id="SSF56300">
    <property type="entry name" value="Metallo-dependent phosphatases"/>
    <property type="match status" value="1"/>
</dbReference>
<evidence type="ECO:0000313" key="5">
    <source>
        <dbReference type="EMBL" id="PHZ86540.1"/>
    </source>
</evidence>
<dbReference type="PANTHER" id="PTHR10161">
    <property type="entry name" value="TARTRATE-RESISTANT ACID PHOSPHATASE TYPE 5"/>
    <property type="match status" value="1"/>
</dbReference>
<evidence type="ECO:0000256" key="3">
    <source>
        <dbReference type="SAM" id="SignalP"/>
    </source>
</evidence>
<accession>A0A2G4YWB4</accession>